<dbReference type="InterPro" id="IPR003594">
    <property type="entry name" value="HATPase_dom"/>
</dbReference>
<dbReference type="InterPro" id="IPR005467">
    <property type="entry name" value="His_kinase_dom"/>
</dbReference>
<dbReference type="PROSITE" id="PS50109">
    <property type="entry name" value="HIS_KIN"/>
    <property type="match status" value="1"/>
</dbReference>
<accession>A0A1W2G8Z6</accession>
<evidence type="ECO:0000256" key="3">
    <source>
        <dbReference type="ARBA" id="ARBA00022553"/>
    </source>
</evidence>
<keyword evidence="4" id="KW-1133">Transmembrane helix</keyword>
<dbReference type="STRING" id="692418.SAMN04488029_1117"/>
<dbReference type="Pfam" id="PF02518">
    <property type="entry name" value="HATPase_c"/>
    <property type="match status" value="1"/>
</dbReference>
<feature type="transmembrane region" description="Helical" evidence="4">
    <location>
        <begin position="363"/>
        <end position="383"/>
    </location>
</feature>
<dbReference type="Pfam" id="PF00512">
    <property type="entry name" value="HisKA"/>
    <property type="match status" value="1"/>
</dbReference>
<evidence type="ECO:0000256" key="1">
    <source>
        <dbReference type="ARBA" id="ARBA00000085"/>
    </source>
</evidence>
<organism evidence="6 7">
    <name type="scientific">Reichenbachiella faecimaris</name>
    <dbReference type="NCBI Taxonomy" id="692418"/>
    <lineage>
        <taxon>Bacteria</taxon>
        <taxon>Pseudomonadati</taxon>
        <taxon>Bacteroidota</taxon>
        <taxon>Cytophagia</taxon>
        <taxon>Cytophagales</taxon>
        <taxon>Reichenbachiellaceae</taxon>
        <taxon>Reichenbachiella</taxon>
    </lineage>
</organism>
<dbReference type="CDD" id="cd00082">
    <property type="entry name" value="HisKA"/>
    <property type="match status" value="1"/>
</dbReference>
<dbReference type="InterPro" id="IPR003661">
    <property type="entry name" value="HisK_dim/P_dom"/>
</dbReference>
<dbReference type="Gene3D" id="3.30.565.10">
    <property type="entry name" value="Histidine kinase-like ATPase, C-terminal domain"/>
    <property type="match status" value="1"/>
</dbReference>
<sequence length="657" mass="74732">MLVLNFSYWLMKKLLVHILIAIMCYGYGHAEQTDSLKYKLQNTTSDTSRVNLFAKLGFEYAFIHLDSARQYCKLAIQLAEEIDHKRGKADALNNLAISYDIEGNHEVAVTYFLMALDLYQILRYKPGLARVYNNCGMVYQSLTDTAKSLAYHKKSLQIEKELGDSLGISYSMIQVAALQLQMQNYDQSLLHYTSALEMLNALNDEQGLAYTHWGLGELYMYTNQPQLAMKHAQKAFLFFESEENKKGMSETSIIIGKTHLLEQNLNPAEKYLLKALDLSQELGTQNVTLECLLNLTNLYKSLNKYEVALNYHEKYTALQLVIRKNEMTSNIKEIESKYDFERQQQEIQLLNKENLYQTVLRNIAISVLLVIAILLLLLYWAYLAKAKTMEALKDKNIEIERKNGIIENEKKNALAAAKAKADFLSVMSHEIRTPMNVVIGAIHLLLEDNPKPHQIDNLNMLKFSAENLLTLLNDILDLNKLESGKLKLESTPFDLNLLVKSMSEGFGKEAIKKGIELKLNISSDIPNQLIGDPGRLSQVLNNLLSNSIKFTDKGTVTLTIKSVKKSRKKIRLKFVIEDTGIGIAPDKQQIIFDNFIQADSDTTRKYSGTGLGLSIAKHILKLFESEIKLKSELGKGSRFSFRMNFRTDLIPENNYIS</sequence>
<dbReference type="SMART" id="SM00387">
    <property type="entry name" value="HATPase_c"/>
    <property type="match status" value="1"/>
</dbReference>
<dbReference type="AlphaFoldDB" id="A0A1W2G8Z6"/>
<proteinExistence type="predicted"/>
<name>A0A1W2G8Z6_REIFA</name>
<dbReference type="InterPro" id="IPR011990">
    <property type="entry name" value="TPR-like_helical_dom_sf"/>
</dbReference>
<keyword evidence="3" id="KW-0597">Phosphoprotein</keyword>
<dbReference type="Pfam" id="PF13424">
    <property type="entry name" value="TPR_12"/>
    <property type="match status" value="3"/>
</dbReference>
<comment type="catalytic activity">
    <reaction evidence="1">
        <text>ATP + protein L-histidine = ADP + protein N-phospho-L-histidine.</text>
        <dbReference type="EC" id="2.7.13.3"/>
    </reaction>
</comment>
<dbReference type="PANTHER" id="PTHR45339:SF5">
    <property type="entry name" value="HISTIDINE KINASE"/>
    <property type="match status" value="1"/>
</dbReference>
<dbReference type="SMART" id="SM00028">
    <property type="entry name" value="TPR"/>
    <property type="match status" value="5"/>
</dbReference>
<dbReference type="Gene3D" id="1.25.40.10">
    <property type="entry name" value="Tetratricopeptide repeat domain"/>
    <property type="match status" value="2"/>
</dbReference>
<evidence type="ECO:0000259" key="5">
    <source>
        <dbReference type="PROSITE" id="PS50109"/>
    </source>
</evidence>
<feature type="domain" description="Histidine kinase" evidence="5">
    <location>
        <begin position="426"/>
        <end position="647"/>
    </location>
</feature>
<dbReference type="InterPro" id="IPR036890">
    <property type="entry name" value="HATPase_C_sf"/>
</dbReference>
<evidence type="ECO:0000256" key="2">
    <source>
        <dbReference type="ARBA" id="ARBA00012438"/>
    </source>
</evidence>
<dbReference type="Proteomes" id="UP000192472">
    <property type="component" value="Unassembled WGS sequence"/>
</dbReference>
<keyword evidence="7" id="KW-1185">Reference proteome</keyword>
<dbReference type="PRINTS" id="PR00344">
    <property type="entry name" value="BCTRLSENSOR"/>
</dbReference>
<reference evidence="6 7" key="1">
    <citation type="submission" date="2017-04" db="EMBL/GenBank/DDBJ databases">
        <authorList>
            <person name="Afonso C.L."/>
            <person name="Miller P.J."/>
            <person name="Scott M.A."/>
            <person name="Spackman E."/>
            <person name="Goraichik I."/>
            <person name="Dimitrov K.M."/>
            <person name="Suarez D.L."/>
            <person name="Swayne D.E."/>
        </authorList>
    </citation>
    <scope>NUCLEOTIDE SEQUENCE [LARGE SCALE GENOMIC DNA]</scope>
    <source>
        <strain evidence="6 7">DSM 26133</strain>
    </source>
</reference>
<keyword evidence="4" id="KW-0472">Membrane</keyword>
<dbReference type="Gene3D" id="1.10.287.130">
    <property type="match status" value="1"/>
</dbReference>
<dbReference type="InterPro" id="IPR019734">
    <property type="entry name" value="TPR_rpt"/>
</dbReference>
<evidence type="ECO:0000313" key="7">
    <source>
        <dbReference type="Proteomes" id="UP000192472"/>
    </source>
</evidence>
<dbReference type="CDD" id="cd16922">
    <property type="entry name" value="HATPase_EvgS-ArcB-TorS-like"/>
    <property type="match status" value="1"/>
</dbReference>
<dbReference type="GO" id="GO:0000155">
    <property type="term" value="F:phosphorelay sensor kinase activity"/>
    <property type="evidence" value="ECO:0007669"/>
    <property type="project" value="InterPro"/>
</dbReference>
<evidence type="ECO:0000313" key="6">
    <source>
        <dbReference type="EMBL" id="SMD32766.1"/>
    </source>
</evidence>
<dbReference type="InterPro" id="IPR036097">
    <property type="entry name" value="HisK_dim/P_sf"/>
</dbReference>
<keyword evidence="4" id="KW-0812">Transmembrane</keyword>
<dbReference type="InterPro" id="IPR004358">
    <property type="entry name" value="Sig_transdc_His_kin-like_C"/>
</dbReference>
<gene>
    <name evidence="6" type="ORF">SAMN04488029_1117</name>
</gene>
<dbReference type="SUPFAM" id="SSF47384">
    <property type="entry name" value="Homodimeric domain of signal transducing histidine kinase"/>
    <property type="match status" value="1"/>
</dbReference>
<protein>
    <recommendedName>
        <fullName evidence="2">histidine kinase</fullName>
        <ecNumber evidence="2">2.7.13.3</ecNumber>
    </recommendedName>
</protein>
<dbReference type="SUPFAM" id="SSF55874">
    <property type="entry name" value="ATPase domain of HSP90 chaperone/DNA topoisomerase II/histidine kinase"/>
    <property type="match status" value="1"/>
</dbReference>
<dbReference type="EC" id="2.7.13.3" evidence="2"/>
<dbReference type="SUPFAM" id="SSF48452">
    <property type="entry name" value="TPR-like"/>
    <property type="match status" value="2"/>
</dbReference>
<dbReference type="PANTHER" id="PTHR45339">
    <property type="entry name" value="HYBRID SIGNAL TRANSDUCTION HISTIDINE KINASE J"/>
    <property type="match status" value="1"/>
</dbReference>
<dbReference type="SMART" id="SM00388">
    <property type="entry name" value="HisKA"/>
    <property type="match status" value="1"/>
</dbReference>
<dbReference type="EMBL" id="FWYF01000001">
    <property type="protein sequence ID" value="SMD32766.1"/>
    <property type="molecule type" value="Genomic_DNA"/>
</dbReference>
<dbReference type="FunFam" id="3.30.565.10:FF:000010">
    <property type="entry name" value="Sensor histidine kinase RcsC"/>
    <property type="match status" value="1"/>
</dbReference>
<evidence type="ECO:0000256" key="4">
    <source>
        <dbReference type="SAM" id="Phobius"/>
    </source>
</evidence>